<feature type="domain" description="Ketoreductase" evidence="3">
    <location>
        <begin position="6"/>
        <end position="184"/>
    </location>
</feature>
<dbReference type="RefSeq" id="WP_408158506.1">
    <property type="nucleotide sequence ID" value="NZ_JAQQFM010000005.1"/>
</dbReference>
<dbReference type="InterPro" id="IPR036291">
    <property type="entry name" value="NAD(P)-bd_dom_sf"/>
</dbReference>
<sequence>MSLENKTLVIIGGTSGIGLRTAQLAAQRGAKVILGGRNADKLKRALSSLPPDARGAVVDSADQESLQRFFADIEQIDMLFTPGASYQVGGFRDSAREVAESPFKNKFWGQYWAVHAALSKLSEHAAIVLMSGAASARPIKGAAAYAAANAAIEGLGRGLATELAPIRVNVIAPGTTDSDLWRGRDQVMREAAFASYRAATLLGEVGEVDDIANAALFLLTNGYMTGSTLFPDGGYALR</sequence>
<dbReference type="InterPro" id="IPR051122">
    <property type="entry name" value="SDR_DHRS6-like"/>
</dbReference>
<dbReference type="SUPFAM" id="SSF51735">
    <property type="entry name" value="NAD(P)-binding Rossmann-fold domains"/>
    <property type="match status" value="1"/>
</dbReference>
<dbReference type="InterPro" id="IPR057326">
    <property type="entry name" value="KR_dom"/>
</dbReference>
<keyword evidence="5" id="KW-1185">Reference proteome</keyword>
<name>A0ABW9A8V2_9BURK</name>
<dbReference type="PANTHER" id="PTHR43477:SF1">
    <property type="entry name" value="DIHYDROANTICAPSIN 7-DEHYDROGENASE"/>
    <property type="match status" value="1"/>
</dbReference>
<comment type="caution">
    <text evidence="4">The sequence shown here is derived from an EMBL/GenBank/DDBJ whole genome shotgun (WGS) entry which is preliminary data.</text>
</comment>
<dbReference type="InterPro" id="IPR002347">
    <property type="entry name" value="SDR_fam"/>
</dbReference>
<dbReference type="Gene3D" id="3.40.50.720">
    <property type="entry name" value="NAD(P)-binding Rossmann-like Domain"/>
    <property type="match status" value="1"/>
</dbReference>
<evidence type="ECO:0000313" key="5">
    <source>
        <dbReference type="Proteomes" id="UP001629246"/>
    </source>
</evidence>
<dbReference type="SMART" id="SM00822">
    <property type="entry name" value="PKS_KR"/>
    <property type="match status" value="1"/>
</dbReference>
<proteinExistence type="inferred from homology"/>
<dbReference type="EMBL" id="JAQQFM010000005">
    <property type="protein sequence ID" value="MFL9925331.1"/>
    <property type="molecule type" value="Genomic_DNA"/>
</dbReference>
<evidence type="ECO:0000259" key="3">
    <source>
        <dbReference type="SMART" id="SM00822"/>
    </source>
</evidence>
<dbReference type="Proteomes" id="UP001629246">
    <property type="component" value="Unassembled WGS sequence"/>
</dbReference>
<gene>
    <name evidence="4" type="ORF">PQR62_13725</name>
</gene>
<dbReference type="PANTHER" id="PTHR43477">
    <property type="entry name" value="DIHYDROANTICAPSIN 7-DEHYDROGENASE"/>
    <property type="match status" value="1"/>
</dbReference>
<reference evidence="4 5" key="1">
    <citation type="journal article" date="2024" name="Chem. Sci.">
        <title>Discovery of megapolipeptins by genome mining of a Burkholderiales bacteria collection.</title>
        <authorList>
            <person name="Paulo B.S."/>
            <person name="Recchia M.J.J."/>
            <person name="Lee S."/>
            <person name="Fergusson C.H."/>
            <person name="Romanowski S.B."/>
            <person name="Hernandez A."/>
            <person name="Krull N."/>
            <person name="Liu D.Y."/>
            <person name="Cavanagh H."/>
            <person name="Bos A."/>
            <person name="Gray C.A."/>
            <person name="Murphy B.T."/>
            <person name="Linington R.G."/>
            <person name="Eustaquio A.S."/>
        </authorList>
    </citation>
    <scope>NUCLEOTIDE SEQUENCE [LARGE SCALE GENOMIC DNA]</scope>
    <source>
        <strain evidence="4 5">RL21-008-BIB-A</strain>
    </source>
</reference>
<dbReference type="Pfam" id="PF13561">
    <property type="entry name" value="adh_short_C2"/>
    <property type="match status" value="1"/>
</dbReference>
<evidence type="ECO:0000313" key="4">
    <source>
        <dbReference type="EMBL" id="MFL9925331.1"/>
    </source>
</evidence>
<dbReference type="PRINTS" id="PR00081">
    <property type="entry name" value="GDHRDH"/>
</dbReference>
<dbReference type="CDD" id="cd05233">
    <property type="entry name" value="SDR_c"/>
    <property type="match status" value="1"/>
</dbReference>
<comment type="similarity">
    <text evidence="1">Belongs to the short-chain dehydrogenases/reductases (SDR) family.</text>
</comment>
<evidence type="ECO:0000256" key="2">
    <source>
        <dbReference type="ARBA" id="ARBA00023002"/>
    </source>
</evidence>
<keyword evidence="2" id="KW-0560">Oxidoreductase</keyword>
<protein>
    <submittedName>
        <fullName evidence="4">SDR family oxidoreductase</fullName>
    </submittedName>
</protein>
<organism evidence="4 5">
    <name type="scientific">Herbaspirillum lusitanum</name>
    <dbReference type="NCBI Taxonomy" id="213312"/>
    <lineage>
        <taxon>Bacteria</taxon>
        <taxon>Pseudomonadati</taxon>
        <taxon>Pseudomonadota</taxon>
        <taxon>Betaproteobacteria</taxon>
        <taxon>Burkholderiales</taxon>
        <taxon>Oxalobacteraceae</taxon>
        <taxon>Herbaspirillum</taxon>
    </lineage>
</organism>
<evidence type="ECO:0000256" key="1">
    <source>
        <dbReference type="ARBA" id="ARBA00006484"/>
    </source>
</evidence>
<accession>A0ABW9A8V2</accession>